<gene>
    <name evidence="1" type="ORF">ACGLYG10_0249</name>
</gene>
<keyword evidence="2" id="KW-1185">Reference proteome</keyword>
<dbReference type="SUPFAM" id="SSF56112">
    <property type="entry name" value="Protein kinase-like (PK-like)"/>
    <property type="match status" value="1"/>
</dbReference>
<dbReference type="Gene3D" id="3.90.1200.10">
    <property type="match status" value="1"/>
</dbReference>
<evidence type="ECO:0008006" key="3">
    <source>
        <dbReference type="Google" id="ProtNLM"/>
    </source>
</evidence>
<dbReference type="Proteomes" id="UP000184291">
    <property type="component" value="Unassembled WGS sequence"/>
</dbReference>
<organism evidence="1 2">
    <name type="scientific">Actinomyces glycerinitolerans</name>
    <dbReference type="NCBI Taxonomy" id="1892869"/>
    <lineage>
        <taxon>Bacteria</taxon>
        <taxon>Bacillati</taxon>
        <taxon>Actinomycetota</taxon>
        <taxon>Actinomycetes</taxon>
        <taxon>Actinomycetales</taxon>
        <taxon>Actinomycetaceae</taxon>
        <taxon>Actinomyces</taxon>
    </lineage>
</organism>
<reference evidence="2" key="1">
    <citation type="submission" date="2016-09" db="EMBL/GenBank/DDBJ databases">
        <authorList>
            <person name="Strepis N."/>
        </authorList>
    </citation>
    <scope>NUCLEOTIDE SEQUENCE [LARGE SCALE GENOMIC DNA]</scope>
</reference>
<dbReference type="RefSeq" id="WP_073327233.1">
    <property type="nucleotide sequence ID" value="NZ_FQTT01000001.1"/>
</dbReference>
<evidence type="ECO:0000313" key="1">
    <source>
        <dbReference type="EMBL" id="SHE24051.1"/>
    </source>
</evidence>
<dbReference type="OrthoDB" id="7842280at2"/>
<accession>A0A1M4RVW5</accession>
<protein>
    <recommendedName>
        <fullName evidence="3">Aminoglycoside phosphotransferase</fullName>
    </recommendedName>
</protein>
<dbReference type="STRING" id="1892869.ACGLYG10_0249"/>
<proteinExistence type="predicted"/>
<name>A0A1M4RVW5_9ACTO</name>
<dbReference type="AlphaFoldDB" id="A0A1M4RVW5"/>
<sequence>MSTGGETRTTPAQENPQPVIAALRGLAGWERAWPDKDRGLVFECRDSSGRLRAGRIHVTGEVETLAYAQDPALPSLSPLLVAPHAEGRLVVHRAGRRAVVMGADRVHKLVRAGKAARLADPRSARPFLRAGLRTAEVLDRSASSVDLELLPGRSLHDLADAGLPGWERLAQLWPGVIRPETLPEHTGTDEAAVLQRWHRHARNLGVIDVIGAPDGVGAAVDRVSALLRQPGDPPAASHRDLHDGQLLWDGTTLSLLDLDTAALAEPALDLGNLAAHVDLARTQGRLGTAAHTHIRRLLEHLGRDLASASRLSVYYLASRLRLSFVHAFRPGAQSWLPAWTRESLCLAAAPDRAWAARTPGG</sequence>
<dbReference type="InterPro" id="IPR011009">
    <property type="entry name" value="Kinase-like_dom_sf"/>
</dbReference>
<evidence type="ECO:0000313" key="2">
    <source>
        <dbReference type="Proteomes" id="UP000184291"/>
    </source>
</evidence>
<dbReference type="EMBL" id="FQTT01000001">
    <property type="protein sequence ID" value="SHE24051.1"/>
    <property type="molecule type" value="Genomic_DNA"/>
</dbReference>